<feature type="region of interest" description="Disordered" evidence="1">
    <location>
        <begin position="24"/>
        <end position="68"/>
    </location>
</feature>
<gene>
    <name evidence="2" type="ORF">DRE_04615</name>
</gene>
<evidence type="ECO:0000313" key="2">
    <source>
        <dbReference type="EMBL" id="EWC46041.1"/>
    </source>
</evidence>
<reference evidence="2 3" key="1">
    <citation type="submission" date="2013-05" db="EMBL/GenBank/DDBJ databases">
        <title>Drechslerella stenobrocha genome reveals carnivorous origination and mechanical trapping mechanism of predatory fungi.</title>
        <authorList>
            <person name="Liu X."/>
            <person name="Zhang W."/>
            <person name="Liu K."/>
        </authorList>
    </citation>
    <scope>NUCLEOTIDE SEQUENCE [LARGE SCALE GENOMIC DNA]</scope>
    <source>
        <strain evidence="2 3">248</strain>
    </source>
</reference>
<proteinExistence type="predicted"/>
<organism evidence="2 3">
    <name type="scientific">Drechslerella stenobrocha 248</name>
    <dbReference type="NCBI Taxonomy" id="1043628"/>
    <lineage>
        <taxon>Eukaryota</taxon>
        <taxon>Fungi</taxon>
        <taxon>Dikarya</taxon>
        <taxon>Ascomycota</taxon>
        <taxon>Pezizomycotina</taxon>
        <taxon>Orbiliomycetes</taxon>
        <taxon>Orbiliales</taxon>
        <taxon>Orbiliaceae</taxon>
        <taxon>Drechslerella</taxon>
    </lineage>
</organism>
<dbReference type="EMBL" id="KI966421">
    <property type="protein sequence ID" value="EWC46041.1"/>
    <property type="molecule type" value="Genomic_DNA"/>
</dbReference>
<keyword evidence="3" id="KW-1185">Reference proteome</keyword>
<evidence type="ECO:0000313" key="3">
    <source>
        <dbReference type="Proteomes" id="UP000024837"/>
    </source>
</evidence>
<protein>
    <submittedName>
        <fullName evidence="2">Uncharacterized protein</fullName>
    </submittedName>
</protein>
<accession>W7HPK2</accession>
<feature type="compositionally biased region" description="Low complexity" evidence="1">
    <location>
        <begin position="30"/>
        <end position="54"/>
    </location>
</feature>
<evidence type="ECO:0000256" key="1">
    <source>
        <dbReference type="SAM" id="MobiDB-lite"/>
    </source>
</evidence>
<sequence length="68" mass="7040">MLSSVTNTLYDAVVNVAARQHHNSLKRAAAKTPTANTAAMEKSTATAADDATLAPSSRSPSLKEKGVN</sequence>
<name>W7HPK2_9PEZI</name>
<dbReference type="HOGENOM" id="CLU_2793952_0_0_1"/>
<dbReference type="AlphaFoldDB" id="W7HPK2"/>
<dbReference type="Proteomes" id="UP000024837">
    <property type="component" value="Unassembled WGS sequence"/>
</dbReference>